<protein>
    <submittedName>
        <fullName evidence="1">Uncharacterized protein</fullName>
    </submittedName>
</protein>
<dbReference type="EMBL" id="JAEFBJ010000012">
    <property type="protein sequence ID" value="KAG7547771.1"/>
    <property type="molecule type" value="Genomic_DNA"/>
</dbReference>
<dbReference type="Proteomes" id="UP000694251">
    <property type="component" value="Chromosome 12"/>
</dbReference>
<accession>A0A8T1YNF1</accession>
<comment type="caution">
    <text evidence="1">The sequence shown here is derived from an EMBL/GenBank/DDBJ whole genome shotgun (WGS) entry which is preliminary data.</text>
</comment>
<organism evidence="1 2">
    <name type="scientific">Arabidopsis suecica</name>
    <name type="common">Swedish thale-cress</name>
    <name type="synonym">Cardaminopsis suecica</name>
    <dbReference type="NCBI Taxonomy" id="45249"/>
    <lineage>
        <taxon>Eukaryota</taxon>
        <taxon>Viridiplantae</taxon>
        <taxon>Streptophyta</taxon>
        <taxon>Embryophyta</taxon>
        <taxon>Tracheophyta</taxon>
        <taxon>Spermatophyta</taxon>
        <taxon>Magnoliopsida</taxon>
        <taxon>eudicotyledons</taxon>
        <taxon>Gunneridae</taxon>
        <taxon>Pentapetalae</taxon>
        <taxon>rosids</taxon>
        <taxon>malvids</taxon>
        <taxon>Brassicales</taxon>
        <taxon>Brassicaceae</taxon>
        <taxon>Camelineae</taxon>
        <taxon>Arabidopsis</taxon>
    </lineage>
</organism>
<proteinExistence type="predicted"/>
<evidence type="ECO:0000313" key="2">
    <source>
        <dbReference type="Proteomes" id="UP000694251"/>
    </source>
</evidence>
<gene>
    <name evidence="1" type="ORF">ISN44_As12g029830</name>
</gene>
<name>A0A8T1YNF1_ARASU</name>
<evidence type="ECO:0000313" key="1">
    <source>
        <dbReference type="EMBL" id="KAG7547771.1"/>
    </source>
</evidence>
<reference evidence="1 2" key="1">
    <citation type="submission" date="2020-12" db="EMBL/GenBank/DDBJ databases">
        <title>Concerted genomic and epigenomic changes stabilize Arabidopsis allopolyploids.</title>
        <authorList>
            <person name="Chen Z."/>
        </authorList>
    </citation>
    <scope>NUCLEOTIDE SEQUENCE [LARGE SCALE GENOMIC DNA]</scope>
    <source>
        <strain evidence="1">As9502</strain>
        <tissue evidence="1">Leaf</tissue>
    </source>
</reference>
<dbReference type="AlphaFoldDB" id="A0A8T1YNF1"/>
<keyword evidence="2" id="KW-1185">Reference proteome</keyword>
<sequence length="83" mass="9393">MCCAFLSMVSSGFEAGFAPCFYIQDLIEVWSVQRLLLRRSNVVVFDIAAFGRSLEELEYFVLVLSCRNRSLGSLRVRGSFDSL</sequence>